<evidence type="ECO:0000313" key="4">
    <source>
        <dbReference type="Proteomes" id="UP000464507"/>
    </source>
</evidence>
<proteinExistence type="predicted"/>
<evidence type="ECO:0000313" key="3">
    <source>
        <dbReference type="EMBL" id="QHO68389.1"/>
    </source>
</evidence>
<keyword evidence="1" id="KW-1133">Transmembrane helix</keyword>
<feature type="transmembrane region" description="Helical" evidence="1">
    <location>
        <begin position="66"/>
        <end position="91"/>
    </location>
</feature>
<dbReference type="KEGG" id="mant:BHD05_00770"/>
<sequence>MSNTGVVGQATTTTFAAVASAPAGWYDIGSGRRRWFDGRGWTDHYAPMPPETAAASSRRTPADHGFHLIMTVMTLCAWLPVWGIAAGWSAARRTPHRLIRS</sequence>
<evidence type="ECO:0000256" key="1">
    <source>
        <dbReference type="SAM" id="Phobius"/>
    </source>
</evidence>
<reference evidence="3 4" key="1">
    <citation type="submission" date="2016-09" db="EMBL/GenBank/DDBJ databases">
        <title>Complete genome sequence of microbes from the polar regions.</title>
        <authorList>
            <person name="Liao L."/>
            <person name="Chen B."/>
        </authorList>
    </citation>
    <scope>NUCLEOTIDE SEQUENCE [LARGE SCALE GENOMIC DNA]</scope>
    <source>
        <strain evidence="3 4">ZS314</strain>
    </source>
</reference>
<dbReference type="EMBL" id="CP017146">
    <property type="protein sequence ID" value="QHO68389.1"/>
    <property type="molecule type" value="Genomic_DNA"/>
</dbReference>
<dbReference type="AlphaFoldDB" id="A0A7L5AJC7"/>
<dbReference type="Proteomes" id="UP000464507">
    <property type="component" value="Chromosome"/>
</dbReference>
<evidence type="ECO:0000259" key="2">
    <source>
        <dbReference type="Pfam" id="PF10708"/>
    </source>
</evidence>
<accession>A0A7L5AJC7</accession>
<dbReference type="OrthoDB" id="1698584at2"/>
<protein>
    <recommendedName>
        <fullName evidence="2">DUF2510 domain-containing protein</fullName>
    </recommendedName>
</protein>
<keyword evidence="1" id="KW-0812">Transmembrane</keyword>
<keyword evidence="4" id="KW-1185">Reference proteome</keyword>
<keyword evidence="1" id="KW-0472">Membrane</keyword>
<gene>
    <name evidence="3" type="ORF">BHD05_00770</name>
</gene>
<dbReference type="Pfam" id="PF10708">
    <property type="entry name" value="DUF2510"/>
    <property type="match status" value="1"/>
</dbReference>
<dbReference type="RefSeq" id="WP_161884744.1">
    <property type="nucleotide sequence ID" value="NZ_CP017146.1"/>
</dbReference>
<organism evidence="3 4">
    <name type="scientific">Marisediminicola antarctica</name>
    <dbReference type="NCBI Taxonomy" id="674079"/>
    <lineage>
        <taxon>Bacteria</taxon>
        <taxon>Bacillati</taxon>
        <taxon>Actinomycetota</taxon>
        <taxon>Actinomycetes</taxon>
        <taxon>Micrococcales</taxon>
        <taxon>Microbacteriaceae</taxon>
        <taxon>Marisediminicola</taxon>
    </lineage>
</organism>
<feature type="domain" description="DUF2510" evidence="2">
    <location>
        <begin position="23"/>
        <end position="53"/>
    </location>
</feature>
<dbReference type="InterPro" id="IPR018929">
    <property type="entry name" value="DUF2510"/>
</dbReference>
<name>A0A7L5AJC7_9MICO</name>